<evidence type="ECO:0000256" key="6">
    <source>
        <dbReference type="SAM" id="MobiDB-lite"/>
    </source>
</evidence>
<keyword evidence="9" id="KW-1185">Reference proteome</keyword>
<reference evidence="9" key="1">
    <citation type="journal article" date="2019" name="Int. J. Syst. Evol. Microbiol.">
        <title>The Global Catalogue of Microorganisms (GCM) 10K type strain sequencing project: providing services to taxonomists for standard genome sequencing and annotation.</title>
        <authorList>
            <consortium name="The Broad Institute Genomics Platform"/>
            <consortium name="The Broad Institute Genome Sequencing Center for Infectious Disease"/>
            <person name="Wu L."/>
            <person name="Ma J."/>
        </authorList>
    </citation>
    <scope>NUCLEOTIDE SEQUENCE [LARGE SCALE GENOMIC DNA]</scope>
    <source>
        <strain evidence="9">JCM 14234</strain>
    </source>
</reference>
<organism evidence="8 9">
    <name type="scientific">Gordonia defluvii</name>
    <dbReference type="NCBI Taxonomy" id="283718"/>
    <lineage>
        <taxon>Bacteria</taxon>
        <taxon>Bacillati</taxon>
        <taxon>Actinomycetota</taxon>
        <taxon>Actinomycetes</taxon>
        <taxon>Mycobacteriales</taxon>
        <taxon>Gordoniaceae</taxon>
        <taxon>Gordonia</taxon>
    </lineage>
</organism>
<feature type="transmembrane region" description="Helical" evidence="7">
    <location>
        <begin position="217"/>
        <end position="235"/>
    </location>
</feature>
<feature type="transmembrane region" description="Helical" evidence="7">
    <location>
        <begin position="39"/>
        <end position="57"/>
    </location>
</feature>
<keyword evidence="5 7" id="KW-0472">Membrane</keyword>
<dbReference type="Proteomes" id="UP001501035">
    <property type="component" value="Unassembled WGS sequence"/>
</dbReference>
<evidence type="ECO:0000313" key="8">
    <source>
        <dbReference type="EMBL" id="GAA3045647.1"/>
    </source>
</evidence>
<feature type="transmembrane region" description="Helical" evidence="7">
    <location>
        <begin position="137"/>
        <end position="159"/>
    </location>
</feature>
<evidence type="ECO:0000256" key="2">
    <source>
        <dbReference type="ARBA" id="ARBA00022475"/>
    </source>
</evidence>
<keyword evidence="2" id="KW-1003">Cell membrane</keyword>
<feature type="transmembrane region" description="Helical" evidence="7">
    <location>
        <begin position="179"/>
        <end position="205"/>
    </location>
</feature>
<evidence type="ECO:0000256" key="4">
    <source>
        <dbReference type="ARBA" id="ARBA00022989"/>
    </source>
</evidence>
<dbReference type="EMBL" id="BAAAVS010000055">
    <property type="protein sequence ID" value="GAA3045647.1"/>
    <property type="molecule type" value="Genomic_DNA"/>
</dbReference>
<keyword evidence="4 7" id="KW-1133">Transmembrane helix</keyword>
<evidence type="ECO:0000256" key="7">
    <source>
        <dbReference type="SAM" id="Phobius"/>
    </source>
</evidence>
<protein>
    <submittedName>
        <fullName evidence="8">Inner membrane protein YhjD</fullName>
    </submittedName>
</protein>
<comment type="caution">
    <text evidence="8">The sequence shown here is derived from an EMBL/GenBank/DDBJ whole genome shotgun (WGS) entry which is preliminary data.</text>
</comment>
<name>A0ABP6LMS5_9ACTN</name>
<evidence type="ECO:0000256" key="5">
    <source>
        <dbReference type="ARBA" id="ARBA00023136"/>
    </source>
</evidence>
<proteinExistence type="predicted"/>
<feature type="compositionally biased region" description="Acidic residues" evidence="6">
    <location>
        <begin position="289"/>
        <end position="301"/>
    </location>
</feature>
<dbReference type="Pfam" id="PF03631">
    <property type="entry name" value="Virul_fac_BrkB"/>
    <property type="match status" value="1"/>
</dbReference>
<evidence type="ECO:0000256" key="3">
    <source>
        <dbReference type="ARBA" id="ARBA00022692"/>
    </source>
</evidence>
<feature type="transmembrane region" description="Helical" evidence="7">
    <location>
        <begin position="247"/>
        <end position="265"/>
    </location>
</feature>
<dbReference type="PIRSF" id="PIRSF035875">
    <property type="entry name" value="RNase_BN"/>
    <property type="match status" value="1"/>
</dbReference>
<gene>
    <name evidence="8" type="primary">yhjD</name>
    <name evidence="8" type="ORF">GCM10010528_26170</name>
</gene>
<comment type="subcellular location">
    <subcellularLocation>
        <location evidence="1">Cell membrane</location>
        <topology evidence="1">Multi-pass membrane protein</topology>
    </subcellularLocation>
</comment>
<evidence type="ECO:0000313" key="9">
    <source>
        <dbReference type="Proteomes" id="UP001501035"/>
    </source>
</evidence>
<dbReference type="InterPro" id="IPR017039">
    <property type="entry name" value="Virul_fac_BrkB"/>
</dbReference>
<keyword evidence="3 7" id="KW-0812">Transmembrane</keyword>
<evidence type="ECO:0000256" key="1">
    <source>
        <dbReference type="ARBA" id="ARBA00004651"/>
    </source>
</evidence>
<accession>A0ABP6LMS5</accession>
<sequence length="309" mass="32491">MWASLRKRLPIIDRIMAALARHDAHYGGAFASAMSFRTVMAMVPMLMVGFATAGFILNAHADLLDQFRQSIVDAIPGELGQTVAKTMDSAVQSRTTVGLLGLIGAAWTGVNWISGLREAMTAIWGGRVNRNPLLGKVFDLGMFVVLGLGFVASLVLSIATSGSLADRFLVWLNLDYWDAAVIAVQVLAPVISILILWPLLTFVLAKVPLVNLPLRNAAKAGLAAAIAMEILKVLAGRVIESTSTGPAGVAFGSIITVMVVTNLIARIMFYATAWCATAPINAGYLLDGDGAEDPEPGEEAADSGAGTPA</sequence>
<dbReference type="PANTHER" id="PTHR30213:SF1">
    <property type="entry name" value="INNER MEMBRANE PROTEIN YHJD"/>
    <property type="match status" value="1"/>
</dbReference>
<feature type="transmembrane region" description="Helical" evidence="7">
    <location>
        <begin position="97"/>
        <end position="116"/>
    </location>
</feature>
<dbReference type="PANTHER" id="PTHR30213">
    <property type="entry name" value="INNER MEMBRANE PROTEIN YHJD"/>
    <property type="match status" value="1"/>
</dbReference>
<feature type="region of interest" description="Disordered" evidence="6">
    <location>
        <begin position="289"/>
        <end position="309"/>
    </location>
</feature>